<sequence length="490" mass="55650">MRVLIKYPKASDAGFITLWTFLGRARETLDDGEITRRWLIDGAPGQSWGPEDPHEPDSFALSNYPITGALGAILLGDMLIPSFDWRRSGSNSHVYSQRSSVIPTRLHSHFFTVVVFCGFLVLILYYRSSSNDDLQRVVTYGVHDLDTHSALHKAATKAYGTPKKTHLIDRLGPYNATYPMTKPSNIHNKMHFKVAVISDLDQKSKSNLESNTWVSYYMYGNLVWDPEAMTMAVTWDKNNYKTLKTSYGHKGRGMELSELVTFDGKLYSFDDRSGIAYLIEDDKAYPWLILTDCEGKATKGFKSEWSTVKDEHLYVGGMGKEWTSGTGEYVNDCPMFVKRISRTGEIESLNWAERYKAIRRQLGIEFPGYMIHESAVWSDVHRRWFFLPRRASKEEYNEDKDELMGTNVLISVDDEFTDFKVVTIGEVLPSHGASSFKFVPGTRDNVIVALRTTEVEGKTATYIMAFTIDGKILAGETKIGDLKYEGFEFV</sequence>
<evidence type="ECO:0000256" key="4">
    <source>
        <dbReference type="ARBA" id="ARBA00022837"/>
    </source>
</evidence>
<keyword evidence="6" id="KW-0812">Transmembrane</keyword>
<dbReference type="InterPro" id="IPR009283">
    <property type="entry name" value="Apyrase"/>
</dbReference>
<keyword evidence="4" id="KW-0106">Calcium</keyword>
<evidence type="ECO:0000313" key="8">
    <source>
        <dbReference type="Proteomes" id="UP001307889"/>
    </source>
</evidence>
<gene>
    <name evidence="7" type="ORF">NTJ_11951</name>
</gene>
<protein>
    <submittedName>
        <fullName evidence="7">Apyrase</fullName>
    </submittedName>
</protein>
<name>A0ABN7B6A8_9HEMI</name>
<proteinExistence type="inferred from homology"/>
<dbReference type="PANTHER" id="PTHR13023">
    <property type="entry name" value="APYRASE"/>
    <property type="match status" value="1"/>
</dbReference>
<dbReference type="SUPFAM" id="SSF101887">
    <property type="entry name" value="Apyrase"/>
    <property type="match status" value="1"/>
</dbReference>
<accession>A0ABN7B6A8</accession>
<keyword evidence="6" id="KW-0472">Membrane</keyword>
<feature type="transmembrane region" description="Helical" evidence="6">
    <location>
        <begin position="106"/>
        <end position="126"/>
    </location>
</feature>
<dbReference type="Pfam" id="PF06079">
    <property type="entry name" value="Apyrase"/>
    <property type="match status" value="1"/>
</dbReference>
<dbReference type="Proteomes" id="UP001307889">
    <property type="component" value="Chromosome 10"/>
</dbReference>
<keyword evidence="3" id="KW-0378">Hydrolase</keyword>
<organism evidence="7 8">
    <name type="scientific">Nesidiocoris tenuis</name>
    <dbReference type="NCBI Taxonomy" id="355587"/>
    <lineage>
        <taxon>Eukaryota</taxon>
        <taxon>Metazoa</taxon>
        <taxon>Ecdysozoa</taxon>
        <taxon>Arthropoda</taxon>
        <taxon>Hexapoda</taxon>
        <taxon>Insecta</taxon>
        <taxon>Pterygota</taxon>
        <taxon>Neoptera</taxon>
        <taxon>Paraneoptera</taxon>
        <taxon>Hemiptera</taxon>
        <taxon>Heteroptera</taxon>
        <taxon>Panheteroptera</taxon>
        <taxon>Cimicomorpha</taxon>
        <taxon>Miridae</taxon>
        <taxon>Dicyphina</taxon>
        <taxon>Nesidiocoris</taxon>
    </lineage>
</organism>
<evidence type="ECO:0000256" key="2">
    <source>
        <dbReference type="ARBA" id="ARBA00022723"/>
    </source>
</evidence>
<keyword evidence="8" id="KW-1185">Reference proteome</keyword>
<evidence type="ECO:0000256" key="5">
    <source>
        <dbReference type="ARBA" id="ARBA00025738"/>
    </source>
</evidence>
<evidence type="ECO:0000256" key="6">
    <source>
        <dbReference type="SAM" id="Phobius"/>
    </source>
</evidence>
<dbReference type="InterPro" id="IPR036258">
    <property type="entry name" value="Apyrase_sf"/>
</dbReference>
<evidence type="ECO:0000313" key="7">
    <source>
        <dbReference type="EMBL" id="BES99134.1"/>
    </source>
</evidence>
<comment type="cofactor">
    <cofactor evidence="1">
        <name>Ca(2+)</name>
        <dbReference type="ChEBI" id="CHEBI:29108"/>
    </cofactor>
</comment>
<evidence type="ECO:0000256" key="1">
    <source>
        <dbReference type="ARBA" id="ARBA00001913"/>
    </source>
</evidence>
<dbReference type="Gene3D" id="2.120.10.100">
    <property type="entry name" value="Apyrase"/>
    <property type="match status" value="1"/>
</dbReference>
<dbReference type="PANTHER" id="PTHR13023:SF3">
    <property type="entry name" value="SOLUBLE CALCIUM-ACTIVATED NUCLEOTIDASE 1"/>
    <property type="match status" value="1"/>
</dbReference>
<keyword evidence="2" id="KW-0479">Metal-binding</keyword>
<keyword evidence="6" id="KW-1133">Transmembrane helix</keyword>
<evidence type="ECO:0000256" key="3">
    <source>
        <dbReference type="ARBA" id="ARBA00022801"/>
    </source>
</evidence>
<comment type="similarity">
    <text evidence="5">Belongs to the apyrase family.</text>
</comment>
<reference evidence="7 8" key="1">
    <citation type="submission" date="2023-09" db="EMBL/GenBank/DDBJ databases">
        <title>Nesidiocoris tenuis whole genome shotgun sequence.</title>
        <authorList>
            <person name="Shibata T."/>
            <person name="Shimoda M."/>
            <person name="Kobayashi T."/>
            <person name="Uehara T."/>
        </authorList>
    </citation>
    <scope>NUCLEOTIDE SEQUENCE [LARGE SCALE GENOMIC DNA]</scope>
    <source>
        <strain evidence="7 8">Japan</strain>
    </source>
</reference>
<dbReference type="EMBL" id="AP028918">
    <property type="protein sequence ID" value="BES99134.1"/>
    <property type="molecule type" value="Genomic_DNA"/>
</dbReference>